<dbReference type="Proteomes" id="UP000027195">
    <property type="component" value="Unassembled WGS sequence"/>
</dbReference>
<dbReference type="AlphaFoldDB" id="A0A067MTL6"/>
<gene>
    <name evidence="1" type="ORF">BOTBODRAFT_483617</name>
</gene>
<dbReference type="EMBL" id="KL198020">
    <property type="protein sequence ID" value="KDQ19093.1"/>
    <property type="molecule type" value="Genomic_DNA"/>
</dbReference>
<dbReference type="HOGENOM" id="CLU_2072761_0_0_1"/>
<protein>
    <submittedName>
        <fullName evidence="1">Uncharacterized protein</fullName>
    </submittedName>
</protein>
<evidence type="ECO:0000313" key="2">
    <source>
        <dbReference type="Proteomes" id="UP000027195"/>
    </source>
</evidence>
<sequence>MHWVSRFLVMPAHAKCARMERRASRQMSEWRGRDAANGMRGECVEKMASAGGMKLEAWRTVAYSFRSAWPGCGYWTAGGSCCGFWLASNPGSHHTHWAYRARVENSPRTTHQMPRRDG</sequence>
<name>A0A067MTL6_BOTB1</name>
<keyword evidence="2" id="KW-1185">Reference proteome</keyword>
<proteinExistence type="predicted"/>
<accession>A0A067MTL6</accession>
<dbReference type="InParanoid" id="A0A067MTL6"/>
<reference evidence="2" key="1">
    <citation type="journal article" date="2014" name="Proc. Natl. Acad. Sci. U.S.A.">
        <title>Extensive sampling of basidiomycete genomes demonstrates inadequacy of the white-rot/brown-rot paradigm for wood decay fungi.</title>
        <authorList>
            <person name="Riley R."/>
            <person name="Salamov A.A."/>
            <person name="Brown D.W."/>
            <person name="Nagy L.G."/>
            <person name="Floudas D."/>
            <person name="Held B.W."/>
            <person name="Levasseur A."/>
            <person name="Lombard V."/>
            <person name="Morin E."/>
            <person name="Otillar R."/>
            <person name="Lindquist E.A."/>
            <person name="Sun H."/>
            <person name="LaButti K.M."/>
            <person name="Schmutz J."/>
            <person name="Jabbour D."/>
            <person name="Luo H."/>
            <person name="Baker S.E."/>
            <person name="Pisabarro A.G."/>
            <person name="Walton J.D."/>
            <person name="Blanchette R.A."/>
            <person name="Henrissat B."/>
            <person name="Martin F."/>
            <person name="Cullen D."/>
            <person name="Hibbett D.S."/>
            <person name="Grigoriev I.V."/>
        </authorList>
    </citation>
    <scope>NUCLEOTIDE SEQUENCE [LARGE SCALE GENOMIC DNA]</scope>
    <source>
        <strain evidence="2">FD-172 SS1</strain>
    </source>
</reference>
<evidence type="ECO:0000313" key="1">
    <source>
        <dbReference type="EMBL" id="KDQ19093.1"/>
    </source>
</evidence>
<organism evidence="1 2">
    <name type="scientific">Botryobasidium botryosum (strain FD-172 SS1)</name>
    <dbReference type="NCBI Taxonomy" id="930990"/>
    <lineage>
        <taxon>Eukaryota</taxon>
        <taxon>Fungi</taxon>
        <taxon>Dikarya</taxon>
        <taxon>Basidiomycota</taxon>
        <taxon>Agaricomycotina</taxon>
        <taxon>Agaricomycetes</taxon>
        <taxon>Cantharellales</taxon>
        <taxon>Botryobasidiaceae</taxon>
        <taxon>Botryobasidium</taxon>
    </lineage>
</organism>